<dbReference type="InterPro" id="IPR012074">
    <property type="entry name" value="GAF_ANTAR"/>
</dbReference>
<feature type="domain" description="ANTAR" evidence="3">
    <location>
        <begin position="168"/>
        <end position="229"/>
    </location>
</feature>
<sequence length="243" mass="26735">MVQAQVEQSVGEKLQDLLLNSGDITAFLDGLTAFSARYVAGSTKLYCGITLERRKRTATVASSDEEARRMDEIQLGFDDGPCLQALRTHSVVSAPDLRYEQRWPEYATAVLEHGLHSILAIPLELDDIAGAALNLYARDTNGFDDRAVDDAKAYAAEMSKALRLAIRLAKLTEVAEDREAAMESRTAIDIAIGIVMGQNRCTQSEAFEILRRASSNRNIKLRILADELVASIGRSTPETVFEE</sequence>
<dbReference type="SMART" id="SM01012">
    <property type="entry name" value="ANTAR"/>
    <property type="match status" value="1"/>
</dbReference>
<dbReference type="Proteomes" id="UP001209083">
    <property type="component" value="Chromosome"/>
</dbReference>
<dbReference type="RefSeq" id="WP_349639041.1">
    <property type="nucleotide sequence ID" value="NZ_CP090958.1"/>
</dbReference>
<dbReference type="Pfam" id="PF03861">
    <property type="entry name" value="ANTAR"/>
    <property type="match status" value="1"/>
</dbReference>
<evidence type="ECO:0000256" key="1">
    <source>
        <dbReference type="ARBA" id="ARBA00023015"/>
    </source>
</evidence>
<name>A0ABY8QT91_9MICO</name>
<evidence type="ECO:0000313" key="4">
    <source>
        <dbReference type="EMBL" id="WGW12242.1"/>
    </source>
</evidence>
<dbReference type="PIRSF" id="PIRSF036625">
    <property type="entry name" value="GAF_ANTAR"/>
    <property type="match status" value="1"/>
</dbReference>
<keyword evidence="1" id="KW-0805">Transcription regulation</keyword>
<keyword evidence="2" id="KW-0804">Transcription</keyword>
<gene>
    <name evidence="4" type="ORF">LWF01_00300</name>
</gene>
<proteinExistence type="predicted"/>
<dbReference type="Gene3D" id="3.30.450.40">
    <property type="match status" value="1"/>
</dbReference>
<organism evidence="4 5">
    <name type="scientific">Saxibacter everestensis</name>
    <dbReference type="NCBI Taxonomy" id="2909229"/>
    <lineage>
        <taxon>Bacteria</taxon>
        <taxon>Bacillati</taxon>
        <taxon>Actinomycetota</taxon>
        <taxon>Actinomycetes</taxon>
        <taxon>Micrococcales</taxon>
        <taxon>Brevibacteriaceae</taxon>
        <taxon>Saxibacter</taxon>
    </lineage>
</organism>
<accession>A0ABY8QT91</accession>
<dbReference type="PROSITE" id="PS50921">
    <property type="entry name" value="ANTAR"/>
    <property type="match status" value="1"/>
</dbReference>
<evidence type="ECO:0000259" key="3">
    <source>
        <dbReference type="PROSITE" id="PS50921"/>
    </source>
</evidence>
<reference evidence="4 5" key="1">
    <citation type="submission" date="2023-05" db="EMBL/GenBank/DDBJ databases">
        <title>Lithophilousrod everest ZFBP1038 complete genpme.</title>
        <authorList>
            <person name="Tian M."/>
        </authorList>
    </citation>
    <scope>NUCLEOTIDE SEQUENCE [LARGE SCALE GENOMIC DNA]</scope>
    <source>
        <strain evidence="4 5">ZFBP1038</strain>
    </source>
</reference>
<dbReference type="SUPFAM" id="SSF55781">
    <property type="entry name" value="GAF domain-like"/>
    <property type="match status" value="1"/>
</dbReference>
<evidence type="ECO:0000256" key="2">
    <source>
        <dbReference type="ARBA" id="ARBA00023163"/>
    </source>
</evidence>
<evidence type="ECO:0000313" key="5">
    <source>
        <dbReference type="Proteomes" id="UP001209083"/>
    </source>
</evidence>
<protein>
    <submittedName>
        <fullName evidence="4">GAF and ANTAR domain-containing protein</fullName>
    </submittedName>
</protein>
<dbReference type="Gene3D" id="1.10.10.10">
    <property type="entry name" value="Winged helix-like DNA-binding domain superfamily/Winged helix DNA-binding domain"/>
    <property type="match status" value="1"/>
</dbReference>
<dbReference type="InterPro" id="IPR003018">
    <property type="entry name" value="GAF"/>
</dbReference>
<dbReference type="InterPro" id="IPR036388">
    <property type="entry name" value="WH-like_DNA-bd_sf"/>
</dbReference>
<keyword evidence="5" id="KW-1185">Reference proteome</keyword>
<dbReference type="EMBL" id="CP090958">
    <property type="protein sequence ID" value="WGW12242.1"/>
    <property type="molecule type" value="Genomic_DNA"/>
</dbReference>
<dbReference type="InterPro" id="IPR005561">
    <property type="entry name" value="ANTAR"/>
</dbReference>
<dbReference type="Pfam" id="PF13185">
    <property type="entry name" value="GAF_2"/>
    <property type="match status" value="1"/>
</dbReference>
<dbReference type="InterPro" id="IPR029016">
    <property type="entry name" value="GAF-like_dom_sf"/>
</dbReference>